<reference evidence="2 3" key="1">
    <citation type="journal article" date="2011" name="Stand. Genomic Sci.">
        <title>Complete genome sequence of the thermophilic sulfur-reducer Hippea maritima type strain (MH(2)).</title>
        <authorList>
            <person name="Huntemann M."/>
            <person name="Lu M."/>
            <person name="Nolan M."/>
            <person name="Lapidus A."/>
            <person name="Lucas S."/>
            <person name="Hammon N."/>
            <person name="Deshpande S."/>
            <person name="Cheng J.F."/>
            <person name="Tapia R."/>
            <person name="Han C."/>
            <person name="Goodwin L."/>
            <person name="Pitluck S."/>
            <person name="Liolios K."/>
            <person name="Pagani I."/>
            <person name="Ivanova N."/>
            <person name="Ovchinikova G."/>
            <person name="Pati A."/>
            <person name="Chen A."/>
            <person name="Palaniappan K."/>
            <person name="Land M."/>
            <person name="Hauser L."/>
            <person name="Jeffries C.D."/>
            <person name="Detter J.C."/>
            <person name="Brambilla E.M."/>
            <person name="Rohde M."/>
            <person name="Spring S."/>
            <person name="Goker M."/>
            <person name="Woyke T."/>
            <person name="Bristow J."/>
            <person name="Eisen J.A."/>
            <person name="Markowitz V."/>
            <person name="Hugenholtz P."/>
            <person name="Kyrpides N.C."/>
            <person name="Klenk H.P."/>
            <person name="Mavromatis K."/>
        </authorList>
    </citation>
    <scope>NUCLEOTIDE SEQUENCE [LARGE SCALE GENOMIC DNA]</scope>
    <source>
        <strain evidence="3">ATCC 700847 / DSM 10411 / MH2</strain>
    </source>
</reference>
<keyword evidence="1" id="KW-0812">Transmembrane</keyword>
<dbReference type="InParanoid" id="F2LY78"/>
<accession>F2LY78</accession>
<feature type="transmembrane region" description="Helical" evidence="1">
    <location>
        <begin position="34"/>
        <end position="54"/>
    </location>
</feature>
<dbReference type="HOGENOM" id="CLU_2601265_0_0_7"/>
<dbReference type="EMBL" id="CP002606">
    <property type="protein sequence ID" value="AEA34401.1"/>
    <property type="molecule type" value="Genomic_DNA"/>
</dbReference>
<name>F2LY78_HIPMA</name>
<feature type="transmembrane region" description="Helical" evidence="1">
    <location>
        <begin position="6"/>
        <end position="27"/>
    </location>
</feature>
<protein>
    <submittedName>
        <fullName evidence="2">Uncharacterized protein</fullName>
    </submittedName>
</protein>
<evidence type="ECO:0000313" key="3">
    <source>
        <dbReference type="Proteomes" id="UP000008139"/>
    </source>
</evidence>
<keyword evidence="1" id="KW-0472">Membrane</keyword>
<keyword evidence="3" id="KW-1185">Reference proteome</keyword>
<gene>
    <name evidence="2" type="ordered locus">Hipma_1445</name>
</gene>
<keyword evidence="1" id="KW-1133">Transmembrane helix</keyword>
<evidence type="ECO:0000256" key="1">
    <source>
        <dbReference type="SAM" id="Phobius"/>
    </source>
</evidence>
<sequence>MKILSLVFRVIFWLSFALMGAGFVFGFSFFKAGMLALILSPVLICLFAFWWFLFKEKDPLGALTSFALFLILFLNLVFN</sequence>
<dbReference type="AlphaFoldDB" id="F2LY78"/>
<dbReference type="KEGG" id="hmr:Hipma_1445"/>
<proteinExistence type="predicted"/>
<dbReference type="STRING" id="760142.Hipma_1445"/>
<feature type="transmembrane region" description="Helical" evidence="1">
    <location>
        <begin position="60"/>
        <end position="78"/>
    </location>
</feature>
<organism evidence="2 3">
    <name type="scientific">Hippea maritima (strain ATCC 700847 / DSM 10411 / MH2)</name>
    <dbReference type="NCBI Taxonomy" id="760142"/>
    <lineage>
        <taxon>Bacteria</taxon>
        <taxon>Pseudomonadati</taxon>
        <taxon>Campylobacterota</taxon>
        <taxon>Desulfurellia</taxon>
        <taxon>Desulfurellales</taxon>
        <taxon>Hippeaceae</taxon>
        <taxon>Hippea</taxon>
    </lineage>
</organism>
<dbReference type="RefSeq" id="WP_013682431.1">
    <property type="nucleotide sequence ID" value="NC_015318.1"/>
</dbReference>
<reference evidence="3" key="2">
    <citation type="submission" date="2011-03" db="EMBL/GenBank/DDBJ databases">
        <title>The complete genome of Hippea maritima DSM 10411.</title>
        <authorList>
            <consortium name="US DOE Joint Genome Institute (JGI-PGF)"/>
            <person name="Lucas S."/>
            <person name="Copeland A."/>
            <person name="Lapidus A."/>
            <person name="Bruce D."/>
            <person name="Goodwin L."/>
            <person name="Pitluck S."/>
            <person name="Peters L."/>
            <person name="Kyrpides N."/>
            <person name="Mavromatis K."/>
            <person name="Pagani I."/>
            <person name="Ivanova N."/>
            <person name="Mikhailova N."/>
            <person name="Lu M."/>
            <person name="Detter J.C."/>
            <person name="Tapia R."/>
            <person name="Han C."/>
            <person name="Land M."/>
            <person name="Hauser L."/>
            <person name="Markowitz V."/>
            <person name="Cheng J.-F."/>
            <person name="Hugenholtz P."/>
            <person name="Woyke T."/>
            <person name="Wu D."/>
            <person name="Spring S."/>
            <person name="Schroeder M."/>
            <person name="Brambilla E."/>
            <person name="Klenk H.-P."/>
            <person name="Eisen J.A."/>
        </authorList>
    </citation>
    <scope>NUCLEOTIDE SEQUENCE [LARGE SCALE GENOMIC DNA]</scope>
    <source>
        <strain evidence="3">ATCC 700847 / DSM 10411 / MH2</strain>
    </source>
</reference>
<evidence type="ECO:0000313" key="2">
    <source>
        <dbReference type="EMBL" id="AEA34401.1"/>
    </source>
</evidence>
<dbReference type="Proteomes" id="UP000008139">
    <property type="component" value="Chromosome"/>
</dbReference>